<keyword evidence="2" id="KW-1185">Reference proteome</keyword>
<reference evidence="1 2" key="1">
    <citation type="journal article" date="2022" name="Front. Cell. Infect. Microbiol.">
        <title>The Genomes of Two Strains of Taenia crassiceps the Animal Model for the Study of Human Cysticercosis.</title>
        <authorList>
            <person name="Bobes R.J."/>
            <person name="Estrada K."/>
            <person name="Rios-Valencia D.G."/>
            <person name="Calderon-Gallegos A."/>
            <person name="de la Torre P."/>
            <person name="Carrero J.C."/>
            <person name="Sanchez-Flores A."/>
            <person name="Laclette J.P."/>
        </authorList>
    </citation>
    <scope>NUCLEOTIDE SEQUENCE [LARGE SCALE GENOMIC DNA]</scope>
    <source>
        <strain evidence="1">WFUcys</strain>
    </source>
</reference>
<gene>
    <name evidence="1" type="ORF">TcWFU_004581</name>
</gene>
<organism evidence="1 2">
    <name type="scientific">Taenia crassiceps</name>
    <dbReference type="NCBI Taxonomy" id="6207"/>
    <lineage>
        <taxon>Eukaryota</taxon>
        <taxon>Metazoa</taxon>
        <taxon>Spiralia</taxon>
        <taxon>Lophotrochozoa</taxon>
        <taxon>Platyhelminthes</taxon>
        <taxon>Cestoda</taxon>
        <taxon>Eucestoda</taxon>
        <taxon>Cyclophyllidea</taxon>
        <taxon>Taeniidae</taxon>
        <taxon>Taenia</taxon>
    </lineage>
</organism>
<proteinExistence type="predicted"/>
<protein>
    <submittedName>
        <fullName evidence="1">Uncharacterized protein</fullName>
    </submittedName>
</protein>
<dbReference type="EMBL" id="JAKROA010000007">
    <property type="protein sequence ID" value="KAL5105776.1"/>
    <property type="molecule type" value="Genomic_DNA"/>
</dbReference>
<evidence type="ECO:0000313" key="2">
    <source>
        <dbReference type="Proteomes" id="UP001651158"/>
    </source>
</evidence>
<name>A0ABR4Q895_9CEST</name>
<evidence type="ECO:0000313" key="1">
    <source>
        <dbReference type="EMBL" id="KAL5105776.1"/>
    </source>
</evidence>
<accession>A0ABR4Q895</accession>
<dbReference type="Proteomes" id="UP001651158">
    <property type="component" value="Unassembled WGS sequence"/>
</dbReference>
<sequence length="134" mass="14903">MQLATERSGEIRHAVTSRECFCLLTCQPRALAWSSHYKWADCLRVNVASLFLAAVACGLAPLVGRSYNLLVCVGCLFGLFSDKKILVTWKTHIPDRKCGSLDSGETRTRLKESSLTFHNLVLAFYPPPQASRSQ</sequence>
<comment type="caution">
    <text evidence="1">The sequence shown here is derived from an EMBL/GenBank/DDBJ whole genome shotgun (WGS) entry which is preliminary data.</text>
</comment>